<evidence type="ECO:0000256" key="5">
    <source>
        <dbReference type="ARBA" id="ARBA00022839"/>
    </source>
</evidence>
<dbReference type="GO" id="GO:0008409">
    <property type="term" value="F:5'-3' exonuclease activity"/>
    <property type="evidence" value="ECO:0007669"/>
    <property type="project" value="InterPro"/>
</dbReference>
<feature type="domain" description="DHHA1" evidence="7">
    <location>
        <begin position="361"/>
        <end position="445"/>
    </location>
</feature>
<evidence type="ECO:0000259" key="8">
    <source>
        <dbReference type="Pfam" id="PF17768"/>
    </source>
</evidence>
<dbReference type="Pfam" id="PF02272">
    <property type="entry name" value="DHHA1"/>
    <property type="match status" value="1"/>
</dbReference>
<sequence>MKKNWHILQPDDGFVRKIQSALKCGRHMGIVLANRNMAEPEKLPEFINPALSGLRSPWLLKDMDKAVRRIARALKRREKILIFGDYDVDGVAATSILLEFLTAAGARVSHYIPHRIQEGYSLSTAHITDVAAPEKVDLIITVDCGISAHDAVAAAAEKGVDVVITDHHRLDGLPPPAAAAVNPKRPDCESGLDFLAGAGVALYVAIGLRKHLRDIGFWKDTPEPNLLGLCDLAALGTAADQVPMVDENRILTRAGIDLINRGPRTGLDALMKTSGIAGREIDSEDILFRLAPRLNAAGRMDHAGQAVDLLLSKDPGRARKAARRLSALNEDRKAGENLIFKDALERVRKDPSLPGKGPLVLSSPDWHEGIIGIVASRLAEKFSMPAILISTRSGIGKGSGRSVRGFDLYRALSRASGELERFGGHAMAAGFSIREKNIPRFRGNLQKISAECSAPGGPGPGLVIDCRLDFAHITHRLMNELKSLQPFGPGNAEPLFMAENVSAVSSKILSGGHRRMALSQDGGRKTLHAIHFNFNGSPDMPPPTVFEKIAFRLRWNRWKNQKIPQAVIEDIA</sequence>
<dbReference type="AlphaFoldDB" id="A0A484HDW1"/>
<feature type="domain" description="RecJ OB" evidence="8">
    <location>
        <begin position="464"/>
        <end position="570"/>
    </location>
</feature>
<organism evidence="9">
    <name type="scientific">uncultured Desulfobacteraceae bacterium</name>
    <dbReference type="NCBI Taxonomy" id="218296"/>
    <lineage>
        <taxon>Bacteria</taxon>
        <taxon>Pseudomonadati</taxon>
        <taxon>Thermodesulfobacteriota</taxon>
        <taxon>Desulfobacteria</taxon>
        <taxon>Desulfobacterales</taxon>
        <taxon>Desulfobacteraceae</taxon>
        <taxon>environmental samples</taxon>
    </lineage>
</organism>
<comment type="similarity">
    <text evidence="1">Belongs to the RecJ family.</text>
</comment>
<dbReference type="PANTHER" id="PTHR30255">
    <property type="entry name" value="SINGLE-STRANDED-DNA-SPECIFIC EXONUCLEASE RECJ"/>
    <property type="match status" value="1"/>
</dbReference>
<dbReference type="SUPFAM" id="SSF64182">
    <property type="entry name" value="DHH phosphoesterases"/>
    <property type="match status" value="1"/>
</dbReference>
<evidence type="ECO:0000313" key="9">
    <source>
        <dbReference type="EMBL" id="VEN73428.1"/>
    </source>
</evidence>
<dbReference type="InterPro" id="IPR001667">
    <property type="entry name" value="DDH_dom"/>
</dbReference>
<dbReference type="NCBIfam" id="TIGR00644">
    <property type="entry name" value="recJ"/>
    <property type="match status" value="1"/>
</dbReference>
<dbReference type="Gene3D" id="3.90.1640.30">
    <property type="match status" value="1"/>
</dbReference>
<gene>
    <name evidence="9" type="ORF">EPICR_170044</name>
</gene>
<keyword evidence="5 9" id="KW-0269">Exonuclease</keyword>
<feature type="domain" description="DDH" evidence="6">
    <location>
        <begin position="79"/>
        <end position="209"/>
    </location>
</feature>
<accession>A0A484HDW1</accession>
<name>A0A484HDW1_9BACT</name>
<dbReference type="PANTHER" id="PTHR30255:SF2">
    <property type="entry name" value="SINGLE-STRANDED-DNA-SPECIFIC EXONUCLEASE RECJ"/>
    <property type="match status" value="1"/>
</dbReference>
<dbReference type="Pfam" id="PF17768">
    <property type="entry name" value="RecJ_OB"/>
    <property type="match status" value="1"/>
</dbReference>
<keyword evidence="4" id="KW-0378">Hydrolase</keyword>
<dbReference type="InterPro" id="IPR004610">
    <property type="entry name" value="RecJ"/>
</dbReference>
<dbReference type="GO" id="GO:0006281">
    <property type="term" value="P:DNA repair"/>
    <property type="evidence" value="ECO:0007669"/>
    <property type="project" value="InterPro"/>
</dbReference>
<dbReference type="InterPro" id="IPR038763">
    <property type="entry name" value="DHH_sf"/>
</dbReference>
<evidence type="ECO:0000256" key="4">
    <source>
        <dbReference type="ARBA" id="ARBA00022801"/>
    </source>
</evidence>
<evidence type="ECO:0000256" key="1">
    <source>
        <dbReference type="ARBA" id="ARBA00005915"/>
    </source>
</evidence>
<evidence type="ECO:0000259" key="6">
    <source>
        <dbReference type="Pfam" id="PF01368"/>
    </source>
</evidence>
<dbReference type="GO" id="GO:0006310">
    <property type="term" value="P:DNA recombination"/>
    <property type="evidence" value="ECO:0007669"/>
    <property type="project" value="InterPro"/>
</dbReference>
<dbReference type="Gene3D" id="3.10.310.30">
    <property type="match status" value="1"/>
</dbReference>
<dbReference type="InterPro" id="IPR003156">
    <property type="entry name" value="DHHA1_dom"/>
</dbReference>
<evidence type="ECO:0000256" key="3">
    <source>
        <dbReference type="ARBA" id="ARBA00022722"/>
    </source>
</evidence>
<dbReference type="InterPro" id="IPR041122">
    <property type="entry name" value="RecJ_OB"/>
</dbReference>
<protein>
    <recommendedName>
        <fullName evidence="2">Single-stranded-DNA-specific exonuclease RecJ</fullName>
    </recommendedName>
</protein>
<keyword evidence="3" id="KW-0540">Nuclease</keyword>
<evidence type="ECO:0000259" key="7">
    <source>
        <dbReference type="Pfam" id="PF02272"/>
    </source>
</evidence>
<proteinExistence type="inferred from homology"/>
<reference evidence="9" key="1">
    <citation type="submission" date="2019-01" db="EMBL/GenBank/DDBJ databases">
        <authorList>
            <consortium name="Genoscope - CEA"/>
            <person name="William W."/>
        </authorList>
    </citation>
    <scope>NUCLEOTIDE SEQUENCE</scope>
    <source>
        <strain evidence="9">CR-1</strain>
    </source>
</reference>
<evidence type="ECO:0000256" key="2">
    <source>
        <dbReference type="ARBA" id="ARBA00019841"/>
    </source>
</evidence>
<dbReference type="InterPro" id="IPR051673">
    <property type="entry name" value="SSDNA_exonuclease_RecJ"/>
</dbReference>
<dbReference type="EMBL" id="CAACVI010000009">
    <property type="protein sequence ID" value="VEN73428.1"/>
    <property type="molecule type" value="Genomic_DNA"/>
</dbReference>
<dbReference type="GO" id="GO:0003676">
    <property type="term" value="F:nucleic acid binding"/>
    <property type="evidence" value="ECO:0007669"/>
    <property type="project" value="InterPro"/>
</dbReference>
<dbReference type="Pfam" id="PF01368">
    <property type="entry name" value="DHH"/>
    <property type="match status" value="1"/>
</dbReference>